<feature type="region of interest" description="Disordered" evidence="1">
    <location>
        <begin position="1"/>
        <end position="47"/>
    </location>
</feature>
<dbReference type="EMBL" id="SPHZ02000007">
    <property type="protein sequence ID" value="KAF0905603.1"/>
    <property type="molecule type" value="Genomic_DNA"/>
</dbReference>
<protein>
    <submittedName>
        <fullName evidence="2">Uncharacterized protein</fullName>
    </submittedName>
</protein>
<dbReference type="AlphaFoldDB" id="A0A6G1D1I3"/>
<sequence>MSSSFSAMRTSRRMSRGVSSCWSSSSGPSERATKPDSSSVPSLGPPSRAMAPSYGRLELRPSAAVLILVVANEGVVVVPVASRIVSSSAAHVAEIHVAPALVVVVVAAAAELVRHEHDVQAELETGDLLLRMTITLRPDARRRLRDLRLWRRADSFTNMSSNPNQSFDDFNKNSLVIVVGA</sequence>
<name>A0A6G1D1I3_9ORYZ</name>
<evidence type="ECO:0000313" key="3">
    <source>
        <dbReference type="Proteomes" id="UP000479710"/>
    </source>
</evidence>
<comment type="caution">
    <text evidence="2">The sequence shown here is derived from an EMBL/GenBank/DDBJ whole genome shotgun (WGS) entry which is preliminary data.</text>
</comment>
<organism evidence="2 3">
    <name type="scientific">Oryza meyeriana var. granulata</name>
    <dbReference type="NCBI Taxonomy" id="110450"/>
    <lineage>
        <taxon>Eukaryota</taxon>
        <taxon>Viridiplantae</taxon>
        <taxon>Streptophyta</taxon>
        <taxon>Embryophyta</taxon>
        <taxon>Tracheophyta</taxon>
        <taxon>Spermatophyta</taxon>
        <taxon>Magnoliopsida</taxon>
        <taxon>Liliopsida</taxon>
        <taxon>Poales</taxon>
        <taxon>Poaceae</taxon>
        <taxon>BOP clade</taxon>
        <taxon>Oryzoideae</taxon>
        <taxon>Oryzeae</taxon>
        <taxon>Oryzinae</taxon>
        <taxon>Oryza</taxon>
        <taxon>Oryza meyeriana</taxon>
    </lineage>
</organism>
<evidence type="ECO:0000256" key="1">
    <source>
        <dbReference type="SAM" id="MobiDB-lite"/>
    </source>
</evidence>
<proteinExistence type="predicted"/>
<gene>
    <name evidence="2" type="ORF">E2562_007391</name>
</gene>
<feature type="compositionally biased region" description="Low complexity" evidence="1">
    <location>
        <begin position="16"/>
        <end position="29"/>
    </location>
</feature>
<dbReference type="Proteomes" id="UP000479710">
    <property type="component" value="Unassembled WGS sequence"/>
</dbReference>
<keyword evidence="3" id="KW-1185">Reference proteome</keyword>
<evidence type="ECO:0000313" key="2">
    <source>
        <dbReference type="EMBL" id="KAF0905603.1"/>
    </source>
</evidence>
<accession>A0A6G1D1I3</accession>
<reference evidence="2 3" key="1">
    <citation type="submission" date="2019-11" db="EMBL/GenBank/DDBJ databases">
        <title>Whole genome sequence of Oryza granulata.</title>
        <authorList>
            <person name="Li W."/>
        </authorList>
    </citation>
    <scope>NUCLEOTIDE SEQUENCE [LARGE SCALE GENOMIC DNA]</scope>
    <source>
        <strain evidence="3">cv. Menghai</strain>
        <tissue evidence="2">Leaf</tissue>
    </source>
</reference>